<evidence type="ECO:0000256" key="1">
    <source>
        <dbReference type="SAM" id="Coils"/>
    </source>
</evidence>
<name>A0A139AJQ1_GONPJ</name>
<dbReference type="EMBL" id="KQ965749">
    <property type="protein sequence ID" value="KXS17036.1"/>
    <property type="molecule type" value="Genomic_DNA"/>
</dbReference>
<evidence type="ECO:0000313" key="4">
    <source>
        <dbReference type="Proteomes" id="UP000070544"/>
    </source>
</evidence>
<reference evidence="3 4" key="1">
    <citation type="journal article" date="2015" name="Genome Biol. Evol.">
        <title>Phylogenomic analyses indicate that early fungi evolved digesting cell walls of algal ancestors of land plants.</title>
        <authorList>
            <person name="Chang Y."/>
            <person name="Wang S."/>
            <person name="Sekimoto S."/>
            <person name="Aerts A.L."/>
            <person name="Choi C."/>
            <person name="Clum A."/>
            <person name="LaButti K.M."/>
            <person name="Lindquist E.A."/>
            <person name="Yee Ngan C."/>
            <person name="Ohm R.A."/>
            <person name="Salamov A.A."/>
            <person name="Grigoriev I.V."/>
            <person name="Spatafora J.W."/>
            <person name="Berbee M.L."/>
        </authorList>
    </citation>
    <scope>NUCLEOTIDE SEQUENCE [LARGE SCALE GENOMIC DNA]</scope>
    <source>
        <strain evidence="3 4">JEL478</strain>
    </source>
</reference>
<evidence type="ECO:0000256" key="2">
    <source>
        <dbReference type="SAM" id="MobiDB-lite"/>
    </source>
</evidence>
<feature type="coiled-coil region" evidence="1">
    <location>
        <begin position="151"/>
        <end position="178"/>
    </location>
</feature>
<protein>
    <submittedName>
        <fullName evidence="3">Uncharacterized protein</fullName>
    </submittedName>
</protein>
<sequence>MTHLLPEAQDLYTEACSLLDAVDDGLSPEVDGAGEWPLLTLKFGDPSSAAAVSAVASLLQKCILNASTLTATLSGTAGTLPPNSSRSHSNPHFLFALALCELGEIHELRTGDRNRARDLYSQAVVAFPDGVEAPRRLAKMLYSEATTEPFLSKVEKLLKNAVTNAERLETELDGDDDDETDVLGLAMHDPPLVQRELSFVPAVRDRLALLYCQTGRDDLAATQLMAGGYEWRLGREILNYPSTLSHSKTVSKPSTQSNPATSPTVESSLVRAVDNSLPPAVLAHLREVFRPSSTFWTAHGYNEHQSNGYFSYVVDLRPFLHPISPKPPPTLFHASLLHLLRTASHLFPTRASSVTHAEFWAHCRPHTSGHQFHFDSENEGVGPGGGPRHPPCTAIVVLSDGSVGGPTVVTEQVLRPTVRKGKKAKGKRESQDVTKTGLADSAFAVGPAPGRVTIFRADVLHGVVPGKPPTPVSSAENPSFSTRRVSFMVGFWDGIKAREPPVLPDGRARPSASMPFPPAHSSHSWYHDTILSTPAGKLPPFNASKFTPVEPVKMPGAVWERVGGAAANESGSRDEVPDYEYCFQGF</sequence>
<gene>
    <name evidence="3" type="ORF">M427DRAFT_133801</name>
</gene>
<organism evidence="3 4">
    <name type="scientific">Gonapodya prolifera (strain JEL478)</name>
    <name type="common">Monoblepharis prolifera</name>
    <dbReference type="NCBI Taxonomy" id="1344416"/>
    <lineage>
        <taxon>Eukaryota</taxon>
        <taxon>Fungi</taxon>
        <taxon>Fungi incertae sedis</taxon>
        <taxon>Chytridiomycota</taxon>
        <taxon>Chytridiomycota incertae sedis</taxon>
        <taxon>Monoblepharidomycetes</taxon>
        <taxon>Monoblepharidales</taxon>
        <taxon>Gonapodyaceae</taxon>
        <taxon>Gonapodya</taxon>
    </lineage>
</organism>
<evidence type="ECO:0000313" key="3">
    <source>
        <dbReference type="EMBL" id="KXS17036.1"/>
    </source>
</evidence>
<proteinExistence type="predicted"/>
<keyword evidence="4" id="KW-1185">Reference proteome</keyword>
<accession>A0A139AJQ1</accession>
<dbReference type="Proteomes" id="UP000070544">
    <property type="component" value="Unassembled WGS sequence"/>
</dbReference>
<feature type="region of interest" description="Disordered" evidence="2">
    <location>
        <begin position="245"/>
        <end position="266"/>
    </location>
</feature>
<keyword evidence="1" id="KW-0175">Coiled coil</keyword>
<dbReference type="AlphaFoldDB" id="A0A139AJQ1"/>
<dbReference type="OrthoDB" id="64523at2759"/>